<evidence type="ECO:0000256" key="1">
    <source>
        <dbReference type="ARBA" id="ARBA00022679"/>
    </source>
</evidence>
<keyword evidence="1 2" id="KW-0808">Transferase</keyword>
<dbReference type="Proteomes" id="UP000434850">
    <property type="component" value="Unassembled WGS sequence"/>
</dbReference>
<dbReference type="OrthoDB" id="9771846at2"/>
<proteinExistence type="predicted"/>
<dbReference type="CDD" id="cd03801">
    <property type="entry name" value="GT4_PimA-like"/>
    <property type="match status" value="1"/>
</dbReference>
<reference evidence="2 3" key="1">
    <citation type="submission" date="2019-12" db="EMBL/GenBank/DDBJ databases">
        <title>Mucilaginibacter sp. HME9299 genome sequencing and assembly.</title>
        <authorList>
            <person name="Kang H."/>
            <person name="Kim H."/>
            <person name="Joh K."/>
        </authorList>
    </citation>
    <scope>NUCLEOTIDE SEQUENCE [LARGE SCALE GENOMIC DNA]</scope>
    <source>
        <strain evidence="2 3">HME9299</strain>
    </source>
</reference>
<dbReference type="GO" id="GO:0009103">
    <property type="term" value="P:lipopolysaccharide biosynthetic process"/>
    <property type="evidence" value="ECO:0007669"/>
    <property type="project" value="TreeGrafter"/>
</dbReference>
<dbReference type="Pfam" id="PF13692">
    <property type="entry name" value="Glyco_trans_1_4"/>
    <property type="match status" value="1"/>
</dbReference>
<dbReference type="AlphaFoldDB" id="A0A6I4I5Y4"/>
<accession>A0A6I4I5Y4</accession>
<keyword evidence="3" id="KW-1185">Reference proteome</keyword>
<organism evidence="2 3">
    <name type="scientific">Mucilaginibacter aquatilis</name>
    <dbReference type="NCBI Taxonomy" id="1517760"/>
    <lineage>
        <taxon>Bacteria</taxon>
        <taxon>Pseudomonadati</taxon>
        <taxon>Bacteroidota</taxon>
        <taxon>Sphingobacteriia</taxon>
        <taxon>Sphingobacteriales</taxon>
        <taxon>Sphingobacteriaceae</taxon>
        <taxon>Mucilaginibacter</taxon>
    </lineage>
</organism>
<evidence type="ECO:0000313" key="2">
    <source>
        <dbReference type="EMBL" id="MVN90605.1"/>
    </source>
</evidence>
<dbReference type="GO" id="GO:0016757">
    <property type="term" value="F:glycosyltransferase activity"/>
    <property type="evidence" value="ECO:0007669"/>
    <property type="project" value="TreeGrafter"/>
</dbReference>
<dbReference type="PANTHER" id="PTHR46401">
    <property type="entry name" value="GLYCOSYLTRANSFERASE WBBK-RELATED"/>
    <property type="match status" value="1"/>
</dbReference>
<comment type="caution">
    <text evidence="2">The sequence shown here is derived from an EMBL/GenBank/DDBJ whole genome shotgun (WGS) entry which is preliminary data.</text>
</comment>
<protein>
    <submittedName>
        <fullName evidence="2">Glycosyltransferase</fullName>
    </submittedName>
</protein>
<dbReference type="PANTHER" id="PTHR46401:SF2">
    <property type="entry name" value="GLYCOSYLTRANSFERASE WBBK-RELATED"/>
    <property type="match status" value="1"/>
</dbReference>
<dbReference type="RefSeq" id="WP_157540383.1">
    <property type="nucleotide sequence ID" value="NZ_WQLA01000002.1"/>
</dbReference>
<dbReference type="SUPFAM" id="SSF53756">
    <property type="entry name" value="UDP-Glycosyltransferase/glycogen phosphorylase"/>
    <property type="match status" value="1"/>
</dbReference>
<gene>
    <name evidence="2" type="ORF">GO816_05655</name>
</gene>
<sequence length="389" mass="43935">MTVAYYTSTFFLDLSLDVINVLKQHVNLHVFIEVTTASKNATVANISELPANKLLAEPNEVLSADALQKLAPYFEGTASTQFVIHSHPSGFSWSTIKASRAVYNFMKPFKPSAFYFEGYTLRTVGLLPYLLGIKKVFLTIHDPIPHTGEGSWKISMPNYMFFKLPLKRFFVFYSEFARQLFIKNYAGVTGEKLLIAMKPYSYFKLPSVTEINGEYILFFGRISAYKGVDVLLQAMQQVFEEYKNEKLIIAGKSANGFVINDKHIGTNSNVEIINRYIDNKELVDLISRAKFIVCPYLDATQSGVLMTAFALNKTVIASDVGSFPEFITDNYNGLLVPPSNPTLLADAIQRALKDDYYKTLQANLVQQNNQTSWQNSFAKLINNHLKHNE</sequence>
<dbReference type="Gene3D" id="3.40.50.2000">
    <property type="entry name" value="Glycogen Phosphorylase B"/>
    <property type="match status" value="1"/>
</dbReference>
<evidence type="ECO:0000313" key="3">
    <source>
        <dbReference type="Proteomes" id="UP000434850"/>
    </source>
</evidence>
<name>A0A6I4I5Y4_9SPHI</name>
<dbReference type="EMBL" id="WQLA01000002">
    <property type="protein sequence ID" value="MVN90605.1"/>
    <property type="molecule type" value="Genomic_DNA"/>
</dbReference>